<accession>A0A8T0N3I9</accession>
<dbReference type="AlphaFoldDB" id="A0A8T0N3I9"/>
<protein>
    <submittedName>
        <fullName evidence="2">Uncharacterized protein</fullName>
    </submittedName>
</protein>
<evidence type="ECO:0000313" key="2">
    <source>
        <dbReference type="EMBL" id="KAG2542649.1"/>
    </source>
</evidence>
<name>A0A8T0N3I9_PANVG</name>
<evidence type="ECO:0000256" key="1">
    <source>
        <dbReference type="SAM" id="MobiDB-lite"/>
    </source>
</evidence>
<feature type="region of interest" description="Disordered" evidence="1">
    <location>
        <begin position="1"/>
        <end position="32"/>
    </location>
</feature>
<gene>
    <name evidence="2" type="ORF">PVAP13_9NG651733</name>
</gene>
<comment type="caution">
    <text evidence="2">The sequence shown here is derived from an EMBL/GenBank/DDBJ whole genome shotgun (WGS) entry which is preliminary data.</text>
</comment>
<reference evidence="2" key="1">
    <citation type="submission" date="2020-05" db="EMBL/GenBank/DDBJ databases">
        <title>WGS assembly of Panicum virgatum.</title>
        <authorList>
            <person name="Lovell J.T."/>
            <person name="Jenkins J."/>
            <person name="Shu S."/>
            <person name="Juenger T.E."/>
            <person name="Schmutz J."/>
        </authorList>
    </citation>
    <scope>NUCLEOTIDE SEQUENCE</scope>
    <source>
        <strain evidence="2">AP13</strain>
    </source>
</reference>
<organism evidence="2 3">
    <name type="scientific">Panicum virgatum</name>
    <name type="common">Blackwell switchgrass</name>
    <dbReference type="NCBI Taxonomy" id="38727"/>
    <lineage>
        <taxon>Eukaryota</taxon>
        <taxon>Viridiplantae</taxon>
        <taxon>Streptophyta</taxon>
        <taxon>Embryophyta</taxon>
        <taxon>Tracheophyta</taxon>
        <taxon>Spermatophyta</taxon>
        <taxon>Magnoliopsida</taxon>
        <taxon>Liliopsida</taxon>
        <taxon>Poales</taxon>
        <taxon>Poaceae</taxon>
        <taxon>PACMAD clade</taxon>
        <taxon>Panicoideae</taxon>
        <taxon>Panicodae</taxon>
        <taxon>Paniceae</taxon>
        <taxon>Panicinae</taxon>
        <taxon>Panicum</taxon>
        <taxon>Panicum sect. Hiantes</taxon>
    </lineage>
</organism>
<dbReference type="Proteomes" id="UP000823388">
    <property type="component" value="Chromosome 9N"/>
</dbReference>
<dbReference type="EMBL" id="CM029054">
    <property type="protein sequence ID" value="KAG2542649.1"/>
    <property type="molecule type" value="Genomic_DNA"/>
</dbReference>
<proteinExistence type="predicted"/>
<keyword evidence="3" id="KW-1185">Reference proteome</keyword>
<sequence>MPSRGPVALQRQRRQLLHPASAVAAREPGPPRRGPWAAAWPFVSRTTRRWNRPPRRPRLGGTVLPRTVPDKFAGRNAGKKRRPGTVRRGCFVLCRLVRALRGVLARPLYSLAAGTTGGVSFRLQRWRRRPAGCAAGRGSRGAPRTAGWRTARLTLDVTPTCRATTCLRV</sequence>
<evidence type="ECO:0000313" key="3">
    <source>
        <dbReference type="Proteomes" id="UP000823388"/>
    </source>
</evidence>